<proteinExistence type="predicted"/>
<accession>A0A5M6D0S6</accession>
<evidence type="ECO:0008006" key="3">
    <source>
        <dbReference type="Google" id="ProtNLM"/>
    </source>
</evidence>
<reference evidence="1 2" key="1">
    <citation type="submission" date="2019-08" db="EMBL/GenBank/DDBJ databases">
        <authorList>
            <person name="Dhanesh K."/>
            <person name="Kumar G."/>
            <person name="Sasikala C."/>
            <person name="Venkata Ramana C."/>
        </authorList>
    </citation>
    <scope>NUCLEOTIDE SEQUENCE [LARGE SCALE GENOMIC DNA]</scope>
    <source>
        <strain evidence="1 2">JC645</strain>
    </source>
</reference>
<dbReference type="EMBL" id="VWOX01000021">
    <property type="protein sequence ID" value="KAA5539209.1"/>
    <property type="molecule type" value="Genomic_DNA"/>
</dbReference>
<organism evidence="1 2">
    <name type="scientific">Roseiconus nitratireducens</name>
    <dbReference type="NCBI Taxonomy" id="2605748"/>
    <lineage>
        <taxon>Bacteria</taxon>
        <taxon>Pseudomonadati</taxon>
        <taxon>Planctomycetota</taxon>
        <taxon>Planctomycetia</taxon>
        <taxon>Pirellulales</taxon>
        <taxon>Pirellulaceae</taxon>
        <taxon>Roseiconus</taxon>
    </lineage>
</organism>
<evidence type="ECO:0000313" key="1">
    <source>
        <dbReference type="EMBL" id="KAA5539209.1"/>
    </source>
</evidence>
<comment type="caution">
    <text evidence="1">The sequence shown here is derived from an EMBL/GenBank/DDBJ whole genome shotgun (WGS) entry which is preliminary data.</text>
</comment>
<dbReference type="InterPro" id="IPR042226">
    <property type="entry name" value="eFR1_2_sf"/>
</dbReference>
<protein>
    <recommendedName>
        <fullName evidence="3">eRF1 domain-containing protein</fullName>
    </recommendedName>
</protein>
<dbReference type="InterPro" id="IPR041202">
    <property type="entry name" value="BaeRF_family10"/>
</dbReference>
<dbReference type="AlphaFoldDB" id="A0A5M6D0S6"/>
<evidence type="ECO:0000313" key="2">
    <source>
        <dbReference type="Proteomes" id="UP000324479"/>
    </source>
</evidence>
<dbReference type="SUPFAM" id="SSF53137">
    <property type="entry name" value="Translational machinery components"/>
    <property type="match status" value="1"/>
</dbReference>
<dbReference type="Gene3D" id="3.30.420.60">
    <property type="entry name" value="eRF1 domain 2"/>
    <property type="match status" value="1"/>
</dbReference>
<gene>
    <name evidence="1" type="ORF">FYK55_25140</name>
</gene>
<dbReference type="Pfam" id="PF18854">
    <property type="entry name" value="baeRF_family10"/>
    <property type="match status" value="1"/>
</dbReference>
<name>A0A5M6D0S6_9BACT</name>
<dbReference type="RefSeq" id="WP_150079402.1">
    <property type="nucleotide sequence ID" value="NZ_VWOX01000021.1"/>
</dbReference>
<sequence length="364" mass="40826">MLQNIDLRELAEIRGNSRDVVSAYFRGSDGLSCLSGREQHIRDLLADDALELENFEASLANIQALIEEESLESYAGVCMFSSEILGFTRGYPISMEVPNRLVVGPAPHIRPLAELQDEYETFLIVAADNDRTRLLVVTNEIAEVESTVKGGVKNHVRKGGWSQQRYERRRDEQLGHYGDEVSEKITTLVGEHDIHRIVMVGSQETMRAIEEHLPQQIADKVVGHEPFDLHQSDDEMVQLAYRSYFEDERDGEQDLWQQIKNQTLGEGRGCTGPEETLEAAKIGRVEEAIAFREARLKATACKDCEDVASGELQTCPACHSHNVFPIDYLDALARKLELTSASINFVDEIKALTKVGHVGALLRY</sequence>
<keyword evidence="2" id="KW-1185">Reference proteome</keyword>
<dbReference type="Proteomes" id="UP000324479">
    <property type="component" value="Unassembled WGS sequence"/>
</dbReference>